<feature type="non-terminal residue" evidence="1">
    <location>
        <position position="1"/>
    </location>
</feature>
<protein>
    <submittedName>
        <fullName evidence="1">535_t:CDS:1</fullName>
    </submittedName>
</protein>
<proteinExistence type="predicted"/>
<sequence length="78" mass="9044">NTSEPEFQPCDLIKKFKKWTSTHDIYSLKKIIEDNKISHKMLIESIKLLADSSAFDFYSVEAISELESHIRTLVSLIE</sequence>
<accession>A0A9N9KJS6</accession>
<feature type="non-terminal residue" evidence="1">
    <location>
        <position position="78"/>
    </location>
</feature>
<reference evidence="1" key="1">
    <citation type="submission" date="2021-06" db="EMBL/GenBank/DDBJ databases">
        <authorList>
            <person name="Kallberg Y."/>
            <person name="Tangrot J."/>
            <person name="Rosling A."/>
        </authorList>
    </citation>
    <scope>NUCLEOTIDE SEQUENCE</scope>
    <source>
        <strain evidence="1">FL966</strain>
    </source>
</reference>
<dbReference type="OrthoDB" id="2435388at2759"/>
<dbReference type="EMBL" id="CAJVQA010067756">
    <property type="protein sequence ID" value="CAG8832182.1"/>
    <property type="molecule type" value="Genomic_DNA"/>
</dbReference>
<evidence type="ECO:0000313" key="1">
    <source>
        <dbReference type="EMBL" id="CAG8832182.1"/>
    </source>
</evidence>
<evidence type="ECO:0000313" key="2">
    <source>
        <dbReference type="Proteomes" id="UP000789759"/>
    </source>
</evidence>
<organism evidence="1 2">
    <name type="scientific">Cetraspora pellucida</name>
    <dbReference type="NCBI Taxonomy" id="1433469"/>
    <lineage>
        <taxon>Eukaryota</taxon>
        <taxon>Fungi</taxon>
        <taxon>Fungi incertae sedis</taxon>
        <taxon>Mucoromycota</taxon>
        <taxon>Glomeromycotina</taxon>
        <taxon>Glomeromycetes</taxon>
        <taxon>Diversisporales</taxon>
        <taxon>Gigasporaceae</taxon>
        <taxon>Cetraspora</taxon>
    </lineage>
</organism>
<name>A0A9N9KJS6_9GLOM</name>
<keyword evidence="2" id="KW-1185">Reference proteome</keyword>
<dbReference type="Proteomes" id="UP000789759">
    <property type="component" value="Unassembled WGS sequence"/>
</dbReference>
<dbReference type="AlphaFoldDB" id="A0A9N9KJS6"/>
<comment type="caution">
    <text evidence="1">The sequence shown here is derived from an EMBL/GenBank/DDBJ whole genome shotgun (WGS) entry which is preliminary data.</text>
</comment>
<gene>
    <name evidence="1" type="ORF">CPELLU_LOCUS20815</name>
</gene>